<keyword evidence="4 6" id="KW-0472">Membrane</keyword>
<keyword evidence="9" id="KW-1185">Reference proteome</keyword>
<feature type="domain" description="Lipopolysaccharide assembly protein A" evidence="7">
    <location>
        <begin position="44"/>
        <end position="90"/>
    </location>
</feature>
<evidence type="ECO:0000256" key="3">
    <source>
        <dbReference type="ARBA" id="ARBA00022989"/>
    </source>
</evidence>
<keyword evidence="3 6" id="KW-1133">Transmembrane helix</keyword>
<evidence type="ECO:0000256" key="4">
    <source>
        <dbReference type="ARBA" id="ARBA00023136"/>
    </source>
</evidence>
<keyword evidence="1" id="KW-1003">Cell membrane</keyword>
<dbReference type="RefSeq" id="WP_141150567.1">
    <property type="nucleotide sequence ID" value="NZ_VHLG01000014.1"/>
</dbReference>
<feature type="region of interest" description="Disordered" evidence="5">
    <location>
        <begin position="74"/>
        <end position="116"/>
    </location>
</feature>
<evidence type="ECO:0000256" key="2">
    <source>
        <dbReference type="ARBA" id="ARBA00022692"/>
    </source>
</evidence>
<feature type="compositionally biased region" description="Basic and acidic residues" evidence="5">
    <location>
        <begin position="92"/>
        <end position="102"/>
    </location>
</feature>
<dbReference type="OrthoDB" id="7868067at2"/>
<evidence type="ECO:0000256" key="5">
    <source>
        <dbReference type="SAM" id="MobiDB-lite"/>
    </source>
</evidence>
<evidence type="ECO:0000256" key="1">
    <source>
        <dbReference type="ARBA" id="ARBA00022475"/>
    </source>
</evidence>
<reference evidence="8 9" key="1">
    <citation type="submission" date="2019-06" db="EMBL/GenBank/DDBJ databases">
        <authorList>
            <person name="Li M."/>
        </authorList>
    </citation>
    <scope>NUCLEOTIDE SEQUENCE [LARGE SCALE GENOMIC DNA]</scope>
    <source>
        <strain evidence="8 9">BGMRC2036</strain>
    </source>
</reference>
<feature type="compositionally biased region" description="Basic residues" evidence="5">
    <location>
        <begin position="74"/>
        <end position="83"/>
    </location>
</feature>
<dbReference type="InterPro" id="IPR010445">
    <property type="entry name" value="LapA_dom"/>
</dbReference>
<name>A0A506U2P5_9HYPH</name>
<evidence type="ECO:0000256" key="6">
    <source>
        <dbReference type="SAM" id="Phobius"/>
    </source>
</evidence>
<keyword evidence="2 6" id="KW-0812">Transmembrane</keyword>
<dbReference type="EMBL" id="VHLG01000014">
    <property type="protein sequence ID" value="TPW28070.1"/>
    <property type="molecule type" value="Genomic_DNA"/>
</dbReference>
<dbReference type="Pfam" id="PF06305">
    <property type="entry name" value="LapA_dom"/>
    <property type="match status" value="1"/>
</dbReference>
<evidence type="ECO:0000259" key="7">
    <source>
        <dbReference type="Pfam" id="PF06305"/>
    </source>
</evidence>
<feature type="transmembrane region" description="Helical" evidence="6">
    <location>
        <begin position="50"/>
        <end position="70"/>
    </location>
</feature>
<comment type="caution">
    <text evidence="8">The sequence shown here is derived from an EMBL/GenBank/DDBJ whole genome shotgun (WGS) entry which is preliminary data.</text>
</comment>
<proteinExistence type="predicted"/>
<evidence type="ECO:0000313" key="9">
    <source>
        <dbReference type="Proteomes" id="UP000318801"/>
    </source>
</evidence>
<protein>
    <submittedName>
        <fullName evidence="8">LapA family protein</fullName>
    </submittedName>
</protein>
<accession>A0A506U2P5</accession>
<organism evidence="8 9">
    <name type="scientific">Martelella alba</name>
    <dbReference type="NCBI Taxonomy" id="2590451"/>
    <lineage>
        <taxon>Bacteria</taxon>
        <taxon>Pseudomonadati</taxon>
        <taxon>Pseudomonadota</taxon>
        <taxon>Alphaproteobacteria</taxon>
        <taxon>Hyphomicrobiales</taxon>
        <taxon>Aurantimonadaceae</taxon>
        <taxon>Martelella</taxon>
    </lineage>
</organism>
<sequence>MGRKLINFIILLPLGILLVLFSVANRTPVSLALNPFDPADKVLSVTAPFFVYLLIAFIIGLVAGSLATWFSQGKHRKRAKSHRREAVAWQSEADKQKSRADEIAGLTSTAEKLPAP</sequence>
<dbReference type="GO" id="GO:0005886">
    <property type="term" value="C:plasma membrane"/>
    <property type="evidence" value="ECO:0007669"/>
    <property type="project" value="InterPro"/>
</dbReference>
<evidence type="ECO:0000313" key="8">
    <source>
        <dbReference type="EMBL" id="TPW28070.1"/>
    </source>
</evidence>
<dbReference type="AlphaFoldDB" id="A0A506U2P5"/>
<dbReference type="Proteomes" id="UP000318801">
    <property type="component" value="Unassembled WGS sequence"/>
</dbReference>
<gene>
    <name evidence="8" type="ORF">FJU08_18690</name>
</gene>